<keyword evidence="1" id="KW-0479">Metal-binding</keyword>
<feature type="non-terminal residue" evidence="3">
    <location>
        <position position="1"/>
    </location>
</feature>
<feature type="domain" description="CCHC-type" evidence="2">
    <location>
        <begin position="127"/>
        <end position="140"/>
    </location>
</feature>
<sequence>RARNSGILFEITGNGAKAKAESFARDLEDALSGDAVVARPTKKAEVRIVGLDDSVTKGAVRQAVSSIAKCPPEDIQTGVVRQSSGGLGAIWLRCPLEVAHKLSEANGLQIGWTRAAVSLLGECPTQCYRCLDFGHMAVDC</sequence>
<proteinExistence type="predicted"/>
<dbReference type="InterPro" id="IPR001878">
    <property type="entry name" value="Znf_CCHC"/>
</dbReference>
<evidence type="ECO:0000259" key="2">
    <source>
        <dbReference type="PROSITE" id="PS50158"/>
    </source>
</evidence>
<dbReference type="PROSITE" id="PS50158">
    <property type="entry name" value="ZF_CCHC"/>
    <property type="match status" value="1"/>
</dbReference>
<name>E2BCS7_HARSA</name>
<reference evidence="3 4" key="1">
    <citation type="journal article" date="2010" name="Science">
        <title>Genomic comparison of the ants Camponotus floridanus and Harpegnathos saltator.</title>
        <authorList>
            <person name="Bonasio R."/>
            <person name="Zhang G."/>
            <person name="Ye C."/>
            <person name="Mutti N.S."/>
            <person name="Fang X."/>
            <person name="Qin N."/>
            <person name="Donahue G."/>
            <person name="Yang P."/>
            <person name="Li Q."/>
            <person name="Li C."/>
            <person name="Zhang P."/>
            <person name="Huang Z."/>
            <person name="Berger S.L."/>
            <person name="Reinberg D."/>
            <person name="Wang J."/>
            <person name="Liebig J."/>
        </authorList>
    </citation>
    <scope>NUCLEOTIDE SEQUENCE [LARGE SCALE GENOMIC DNA]</scope>
    <source>
        <strain evidence="3 4">R22 G/1</strain>
    </source>
</reference>
<dbReference type="GO" id="GO:0008270">
    <property type="term" value="F:zinc ion binding"/>
    <property type="evidence" value="ECO:0007669"/>
    <property type="project" value="UniProtKB-KW"/>
</dbReference>
<dbReference type="OMA" id="WARCPLE"/>
<protein>
    <recommendedName>
        <fullName evidence="2">CCHC-type domain-containing protein</fullName>
    </recommendedName>
</protein>
<evidence type="ECO:0000313" key="4">
    <source>
        <dbReference type="Proteomes" id="UP000008237"/>
    </source>
</evidence>
<dbReference type="InParanoid" id="E2BCS7"/>
<accession>E2BCS7</accession>
<organism evidence="4">
    <name type="scientific">Harpegnathos saltator</name>
    <name type="common">Jerdon's jumping ant</name>
    <dbReference type="NCBI Taxonomy" id="610380"/>
    <lineage>
        <taxon>Eukaryota</taxon>
        <taxon>Metazoa</taxon>
        <taxon>Ecdysozoa</taxon>
        <taxon>Arthropoda</taxon>
        <taxon>Hexapoda</taxon>
        <taxon>Insecta</taxon>
        <taxon>Pterygota</taxon>
        <taxon>Neoptera</taxon>
        <taxon>Endopterygota</taxon>
        <taxon>Hymenoptera</taxon>
        <taxon>Apocrita</taxon>
        <taxon>Aculeata</taxon>
        <taxon>Formicoidea</taxon>
        <taxon>Formicidae</taxon>
        <taxon>Ponerinae</taxon>
        <taxon>Ponerini</taxon>
        <taxon>Harpegnathos</taxon>
    </lineage>
</organism>
<dbReference type="OrthoDB" id="7554281at2759"/>
<keyword evidence="1" id="KW-0862">Zinc</keyword>
<feature type="non-terminal residue" evidence="3">
    <location>
        <position position="140"/>
    </location>
</feature>
<evidence type="ECO:0000313" key="3">
    <source>
        <dbReference type="EMBL" id="EFN86503.1"/>
    </source>
</evidence>
<dbReference type="AlphaFoldDB" id="E2BCS7"/>
<evidence type="ECO:0000256" key="1">
    <source>
        <dbReference type="PROSITE-ProRule" id="PRU00047"/>
    </source>
</evidence>
<dbReference type="Proteomes" id="UP000008237">
    <property type="component" value="Unassembled WGS sequence"/>
</dbReference>
<gene>
    <name evidence="3" type="ORF">EAI_08011</name>
</gene>
<keyword evidence="4" id="KW-1185">Reference proteome</keyword>
<dbReference type="EMBL" id="GL447366">
    <property type="protein sequence ID" value="EFN86503.1"/>
    <property type="molecule type" value="Genomic_DNA"/>
</dbReference>
<dbReference type="GO" id="GO:0003676">
    <property type="term" value="F:nucleic acid binding"/>
    <property type="evidence" value="ECO:0007669"/>
    <property type="project" value="InterPro"/>
</dbReference>
<keyword evidence="1" id="KW-0863">Zinc-finger</keyword>